<protein>
    <submittedName>
        <fullName evidence="2">TIGR03087 family PEP-CTERM/XrtA system glycosyltransferase</fullName>
    </submittedName>
</protein>
<reference evidence="2 3" key="1">
    <citation type="submission" date="2022-07" db="EMBL/GenBank/DDBJ databases">
        <title>Methylomonas rivi sp. nov., Methylomonas rosea sp. nov., Methylomonas aureus sp. nov. and Methylomonas subterranea sp. nov., four novel methanotrophs isolated from a freshwater creek and the deep terrestrial subsurface.</title>
        <authorList>
            <person name="Abin C."/>
            <person name="Sankaranarayanan K."/>
            <person name="Garner C."/>
            <person name="Sindelar R."/>
            <person name="Kotary K."/>
            <person name="Garner R."/>
            <person name="Barclay S."/>
            <person name="Lawson P."/>
            <person name="Krumholz L."/>
        </authorList>
    </citation>
    <scope>NUCLEOTIDE SEQUENCE [LARGE SCALE GENOMIC DNA]</scope>
    <source>
        <strain evidence="2 3">WSC-6</strain>
    </source>
</reference>
<name>A0ABT1U040_9GAMM</name>
<evidence type="ECO:0000313" key="2">
    <source>
        <dbReference type="EMBL" id="MCQ8127183.1"/>
    </source>
</evidence>
<organism evidence="2 3">
    <name type="scientific">Methylomonas rivi</name>
    <dbReference type="NCBI Taxonomy" id="2952226"/>
    <lineage>
        <taxon>Bacteria</taxon>
        <taxon>Pseudomonadati</taxon>
        <taxon>Pseudomonadota</taxon>
        <taxon>Gammaproteobacteria</taxon>
        <taxon>Methylococcales</taxon>
        <taxon>Methylococcaceae</taxon>
        <taxon>Methylomonas</taxon>
    </lineage>
</organism>
<keyword evidence="1" id="KW-0808">Transferase</keyword>
<keyword evidence="3" id="KW-1185">Reference proteome</keyword>
<comment type="caution">
    <text evidence="2">The sequence shown here is derived from an EMBL/GenBank/DDBJ whole genome shotgun (WGS) entry which is preliminary data.</text>
</comment>
<gene>
    <name evidence="2" type="ORF">NP596_01835</name>
</gene>
<dbReference type="NCBIfam" id="TIGR03087">
    <property type="entry name" value="stp1"/>
    <property type="match status" value="1"/>
</dbReference>
<sequence length="403" mass="45346">MTKLLYLVHRIPYPPNKGDKIRSFHFLKALAEKYEIYLGTFIDDADDKQYVDALKPYCKYCFNIDLQPKLGKLKSLSGFLTGEALSLPYYRNAAMQAWVDKTIAEHNIEHALIFSSPMAQYLKNHPRVGLVADFVDVDSDKWRQYAGSKTWPASWVYLREAQKLLDFETHIAGLAKTTLFVSEQEARLFKELAPAHADKISFVNNGVDTDFFDPALTFNSPFPETESAIVFTGAMDYWANVDAVVWFAQQVFPLVKQQVSEARFYIVGSKPAKAVLQLAENDASVIVTGRVDDVRHYIAHAGLVVAPLRIARGIQNKVLEAMAMAKPIVATSAAMEGIPGNQSLKVAVADNPQEFADQVVEILQQPLTAVAEHRRYVRDDFSWRHSGQRLCRMLSNKERGSLV</sequence>
<dbReference type="InterPro" id="IPR017521">
    <property type="entry name" value="Sugar_tfrase_PEP-CTERM_Stp1"/>
</dbReference>
<evidence type="ECO:0000256" key="1">
    <source>
        <dbReference type="ARBA" id="ARBA00022679"/>
    </source>
</evidence>
<dbReference type="Pfam" id="PF13692">
    <property type="entry name" value="Glyco_trans_1_4"/>
    <property type="match status" value="1"/>
</dbReference>
<dbReference type="EMBL" id="JANIBK010000005">
    <property type="protein sequence ID" value="MCQ8127183.1"/>
    <property type="molecule type" value="Genomic_DNA"/>
</dbReference>
<accession>A0ABT1U040</accession>
<dbReference type="RefSeq" id="WP_256613499.1">
    <property type="nucleotide sequence ID" value="NZ_JANIBK010000005.1"/>
</dbReference>
<evidence type="ECO:0000313" key="3">
    <source>
        <dbReference type="Proteomes" id="UP001524586"/>
    </source>
</evidence>
<dbReference type="SUPFAM" id="SSF53756">
    <property type="entry name" value="UDP-Glycosyltransferase/glycogen phosphorylase"/>
    <property type="match status" value="1"/>
</dbReference>
<proteinExistence type="predicted"/>
<dbReference type="Gene3D" id="3.40.50.2000">
    <property type="entry name" value="Glycogen Phosphorylase B"/>
    <property type="match status" value="2"/>
</dbReference>
<dbReference type="Proteomes" id="UP001524586">
    <property type="component" value="Unassembled WGS sequence"/>
</dbReference>
<dbReference type="PANTHER" id="PTHR46401:SF2">
    <property type="entry name" value="GLYCOSYLTRANSFERASE WBBK-RELATED"/>
    <property type="match status" value="1"/>
</dbReference>
<dbReference type="PANTHER" id="PTHR46401">
    <property type="entry name" value="GLYCOSYLTRANSFERASE WBBK-RELATED"/>
    <property type="match status" value="1"/>
</dbReference>
<dbReference type="CDD" id="cd03801">
    <property type="entry name" value="GT4_PimA-like"/>
    <property type="match status" value="1"/>
</dbReference>